<organism evidence="1 2">
    <name type="scientific">Pluteus cervinus</name>
    <dbReference type="NCBI Taxonomy" id="181527"/>
    <lineage>
        <taxon>Eukaryota</taxon>
        <taxon>Fungi</taxon>
        <taxon>Dikarya</taxon>
        <taxon>Basidiomycota</taxon>
        <taxon>Agaricomycotina</taxon>
        <taxon>Agaricomycetes</taxon>
        <taxon>Agaricomycetidae</taxon>
        <taxon>Agaricales</taxon>
        <taxon>Pluteineae</taxon>
        <taxon>Pluteaceae</taxon>
        <taxon>Pluteus</taxon>
    </lineage>
</organism>
<sequence length="81" mass="9117">MVTYLVLTLFSNTVPYSLGPQINIHRAQPRAVLQKKNPIKYLCTGTRKRAKHGPPPLRRVASKRPFKPGPGLTTVKLKELQ</sequence>
<accession>A0ACD3AYV4</accession>
<reference evidence="1 2" key="1">
    <citation type="journal article" date="2019" name="Nat. Ecol. Evol.">
        <title>Megaphylogeny resolves global patterns of mushroom evolution.</title>
        <authorList>
            <person name="Varga T."/>
            <person name="Krizsan K."/>
            <person name="Foldi C."/>
            <person name="Dima B."/>
            <person name="Sanchez-Garcia M."/>
            <person name="Sanchez-Ramirez S."/>
            <person name="Szollosi G.J."/>
            <person name="Szarkandi J.G."/>
            <person name="Papp V."/>
            <person name="Albert L."/>
            <person name="Andreopoulos W."/>
            <person name="Angelini C."/>
            <person name="Antonin V."/>
            <person name="Barry K.W."/>
            <person name="Bougher N.L."/>
            <person name="Buchanan P."/>
            <person name="Buyck B."/>
            <person name="Bense V."/>
            <person name="Catcheside P."/>
            <person name="Chovatia M."/>
            <person name="Cooper J."/>
            <person name="Damon W."/>
            <person name="Desjardin D."/>
            <person name="Finy P."/>
            <person name="Geml J."/>
            <person name="Haridas S."/>
            <person name="Hughes K."/>
            <person name="Justo A."/>
            <person name="Karasinski D."/>
            <person name="Kautmanova I."/>
            <person name="Kiss B."/>
            <person name="Kocsube S."/>
            <person name="Kotiranta H."/>
            <person name="LaButti K.M."/>
            <person name="Lechner B.E."/>
            <person name="Liimatainen K."/>
            <person name="Lipzen A."/>
            <person name="Lukacs Z."/>
            <person name="Mihaltcheva S."/>
            <person name="Morgado L.N."/>
            <person name="Niskanen T."/>
            <person name="Noordeloos M.E."/>
            <person name="Ohm R.A."/>
            <person name="Ortiz-Santana B."/>
            <person name="Ovrebo C."/>
            <person name="Racz N."/>
            <person name="Riley R."/>
            <person name="Savchenko A."/>
            <person name="Shiryaev A."/>
            <person name="Soop K."/>
            <person name="Spirin V."/>
            <person name="Szebenyi C."/>
            <person name="Tomsovsky M."/>
            <person name="Tulloss R.E."/>
            <person name="Uehling J."/>
            <person name="Grigoriev I.V."/>
            <person name="Vagvolgyi C."/>
            <person name="Papp T."/>
            <person name="Martin F.M."/>
            <person name="Miettinen O."/>
            <person name="Hibbett D.S."/>
            <person name="Nagy L.G."/>
        </authorList>
    </citation>
    <scope>NUCLEOTIDE SEQUENCE [LARGE SCALE GENOMIC DNA]</scope>
    <source>
        <strain evidence="1 2">NL-1719</strain>
    </source>
</reference>
<name>A0ACD3AYV4_9AGAR</name>
<evidence type="ECO:0000313" key="2">
    <source>
        <dbReference type="Proteomes" id="UP000308600"/>
    </source>
</evidence>
<dbReference type="Proteomes" id="UP000308600">
    <property type="component" value="Unassembled WGS sequence"/>
</dbReference>
<evidence type="ECO:0000313" key="1">
    <source>
        <dbReference type="EMBL" id="TFK70546.1"/>
    </source>
</evidence>
<gene>
    <name evidence="1" type="ORF">BDN72DRAFT_838776</name>
</gene>
<proteinExistence type="predicted"/>
<dbReference type="EMBL" id="ML208311">
    <property type="protein sequence ID" value="TFK70546.1"/>
    <property type="molecule type" value="Genomic_DNA"/>
</dbReference>
<keyword evidence="2" id="KW-1185">Reference proteome</keyword>
<protein>
    <submittedName>
        <fullName evidence="1">Uncharacterized protein</fullName>
    </submittedName>
</protein>